<dbReference type="InterPro" id="IPR041796">
    <property type="entry name" value="Mre11_N"/>
</dbReference>
<organism evidence="3 4">
    <name type="scientific">Sphingomonas paucimobilis</name>
    <name type="common">Pseudomonas paucimobilis</name>
    <dbReference type="NCBI Taxonomy" id="13689"/>
    <lineage>
        <taxon>Bacteria</taxon>
        <taxon>Pseudomonadati</taxon>
        <taxon>Pseudomonadota</taxon>
        <taxon>Alphaproteobacteria</taxon>
        <taxon>Sphingomonadales</taxon>
        <taxon>Sphingomonadaceae</taxon>
        <taxon>Sphingomonas</taxon>
    </lineage>
</organism>
<protein>
    <submittedName>
        <fullName evidence="3">DNA repair exonuclease</fullName>
    </submittedName>
</protein>
<evidence type="ECO:0000259" key="2">
    <source>
        <dbReference type="Pfam" id="PF00149"/>
    </source>
</evidence>
<keyword evidence="3" id="KW-0269">Exonuclease</keyword>
<keyword evidence="3" id="KW-0540">Nuclease</keyword>
<dbReference type="Proteomes" id="UP000594836">
    <property type="component" value="Plasmid unnamed1"/>
</dbReference>
<geneLocation type="plasmid" evidence="3 4">
    <name>unnamed1</name>
</geneLocation>
<proteinExistence type="predicted"/>
<dbReference type="EMBL" id="CP065714">
    <property type="protein sequence ID" value="QPT11253.1"/>
    <property type="molecule type" value="Genomic_DNA"/>
</dbReference>
<dbReference type="PANTHER" id="PTHR30337:SF7">
    <property type="entry name" value="PHOSPHOESTERASE"/>
    <property type="match status" value="1"/>
</dbReference>
<keyword evidence="3" id="KW-0614">Plasmid</keyword>
<reference evidence="3 4" key="1">
    <citation type="submission" date="2020-12" db="EMBL/GenBank/DDBJ databases">
        <title>FDA dAtabase for Regulatory Grade micrObial Sequences (FDA-ARGOS): Supporting development and validation of Infectious Disease Dx tests.</title>
        <authorList>
            <person name="Sproer C."/>
            <person name="Gronow S."/>
            <person name="Severitt S."/>
            <person name="Schroder I."/>
            <person name="Tallon L."/>
            <person name="Sadzewicz L."/>
            <person name="Zhao X."/>
            <person name="Boylan J."/>
            <person name="Ott S."/>
            <person name="Bowen H."/>
            <person name="Vavikolanu K."/>
            <person name="Mehta A."/>
            <person name="Aluvathingal J."/>
            <person name="Nadendla S."/>
            <person name="Lowell S."/>
            <person name="Myers T."/>
            <person name="Yan Y."/>
            <person name="Sichtig H."/>
        </authorList>
    </citation>
    <scope>NUCLEOTIDE SEQUENCE [LARGE SCALE GENOMIC DNA]</scope>
    <source>
        <strain evidence="3 4">FDAARGOS_881</strain>
        <plasmid evidence="3 4">unnamed1</plasmid>
    </source>
</reference>
<keyword evidence="1" id="KW-0378">Hydrolase</keyword>
<evidence type="ECO:0000256" key="1">
    <source>
        <dbReference type="ARBA" id="ARBA00022801"/>
    </source>
</evidence>
<evidence type="ECO:0000313" key="3">
    <source>
        <dbReference type="EMBL" id="QPT11253.1"/>
    </source>
</evidence>
<dbReference type="CDD" id="cd00840">
    <property type="entry name" value="MPP_Mre11_N"/>
    <property type="match status" value="1"/>
</dbReference>
<sequence length="417" mass="44546">MVADFSFIHAADVHLDSPLAGLAAKDEAFSQLVRGATRRALANVIDLAISEGVSFVVIAGDLYDGTWKDHATGQFAVAQLARLTRAGIRAFIVFGNHDAESRVTRHLTMPDGVYSFSNRKCETIDLPELGVAIHGRSYKEAATFENIASTYCPPTKGRLNLAILHTALEGAEGHARYAPCSVDELRAAGHDYWALGHVHEASVRSTDPHIVFPGNTQGRHVRETGAKGAMIVRVEDGVVRSVEPRACDEVRWAKASIDAAGARDMTELLSGVSEVLLRSIADAGDRPTATRLTVTAAGPLRNALLSDPDWFSAEVRAQASAVSDSLWLEKIRIEAPLVDTPVRLPAEISDLLSEALEDPDCAKAIDAAIAPLLGKLPSDIGDADTSPLLAAARARDVRALIGDARSRVAARFEGEAD</sequence>
<feature type="domain" description="Calcineurin-like phosphoesterase" evidence="2">
    <location>
        <begin position="6"/>
        <end position="200"/>
    </location>
</feature>
<dbReference type="InterPro" id="IPR050535">
    <property type="entry name" value="DNA_Repair-Maintenance_Comp"/>
</dbReference>
<dbReference type="GO" id="GO:0004527">
    <property type="term" value="F:exonuclease activity"/>
    <property type="evidence" value="ECO:0007669"/>
    <property type="project" value="UniProtKB-KW"/>
</dbReference>
<dbReference type="InterPro" id="IPR029052">
    <property type="entry name" value="Metallo-depent_PP-like"/>
</dbReference>
<dbReference type="Pfam" id="PF00149">
    <property type="entry name" value="Metallophos"/>
    <property type="match status" value="1"/>
</dbReference>
<dbReference type="SUPFAM" id="SSF56300">
    <property type="entry name" value="Metallo-dependent phosphatases"/>
    <property type="match status" value="1"/>
</dbReference>
<dbReference type="PANTHER" id="PTHR30337">
    <property type="entry name" value="COMPONENT OF ATP-DEPENDENT DSDNA EXONUCLEASE"/>
    <property type="match status" value="1"/>
</dbReference>
<dbReference type="Gene3D" id="3.60.21.10">
    <property type="match status" value="1"/>
</dbReference>
<evidence type="ECO:0000313" key="4">
    <source>
        <dbReference type="Proteomes" id="UP000594836"/>
    </source>
</evidence>
<dbReference type="AlphaFoldDB" id="A0A7T3AG82"/>
<accession>A0A7T3AG82</accession>
<name>A0A7T3AG82_SPHPI</name>
<gene>
    <name evidence="3" type="ORF">I6G38_20205</name>
</gene>
<dbReference type="InterPro" id="IPR004843">
    <property type="entry name" value="Calcineurin-like_PHP"/>
</dbReference>